<dbReference type="EMBL" id="HACG01021696">
    <property type="protein sequence ID" value="CEK68561.1"/>
    <property type="molecule type" value="Transcribed_RNA"/>
</dbReference>
<feature type="region of interest" description="Disordered" evidence="1">
    <location>
        <begin position="25"/>
        <end position="49"/>
    </location>
</feature>
<evidence type="ECO:0000313" key="2">
    <source>
        <dbReference type="EMBL" id="CEK68561.1"/>
    </source>
</evidence>
<evidence type="ECO:0000256" key="1">
    <source>
        <dbReference type="SAM" id="MobiDB-lite"/>
    </source>
</evidence>
<proteinExistence type="predicted"/>
<organism evidence="2">
    <name type="scientific">Arion vulgaris</name>
    <dbReference type="NCBI Taxonomy" id="1028688"/>
    <lineage>
        <taxon>Eukaryota</taxon>
        <taxon>Metazoa</taxon>
        <taxon>Spiralia</taxon>
        <taxon>Lophotrochozoa</taxon>
        <taxon>Mollusca</taxon>
        <taxon>Gastropoda</taxon>
        <taxon>Heterobranchia</taxon>
        <taxon>Euthyneura</taxon>
        <taxon>Panpulmonata</taxon>
        <taxon>Eupulmonata</taxon>
        <taxon>Stylommatophora</taxon>
        <taxon>Helicina</taxon>
        <taxon>Arionoidea</taxon>
        <taxon>Arionidae</taxon>
        <taxon>Arion</taxon>
    </lineage>
</organism>
<protein>
    <submittedName>
        <fullName evidence="2">Uncharacterized protein</fullName>
    </submittedName>
</protein>
<name>A0A0B6ZL36_9EUPU</name>
<feature type="non-terminal residue" evidence="2">
    <location>
        <position position="1"/>
    </location>
</feature>
<reference evidence="2" key="1">
    <citation type="submission" date="2014-12" db="EMBL/GenBank/DDBJ databases">
        <title>Insight into the proteome of Arion vulgaris.</title>
        <authorList>
            <person name="Aradska J."/>
            <person name="Bulat T."/>
            <person name="Smidak R."/>
            <person name="Sarate P."/>
            <person name="Gangsoo J."/>
            <person name="Sialana F."/>
            <person name="Bilban M."/>
            <person name="Lubec G."/>
        </authorList>
    </citation>
    <scope>NUCLEOTIDE SEQUENCE</scope>
    <source>
        <tissue evidence="2">Skin</tissue>
    </source>
</reference>
<accession>A0A0B6ZL36</accession>
<sequence length="49" mass="5572">NNHVYFDCKANTLTLDYARLEDHNTGLQLSSSATTNEKNKTKKEKRESG</sequence>
<dbReference type="AlphaFoldDB" id="A0A0B6ZL36"/>
<gene>
    <name evidence="2" type="primary">ORF66773</name>
</gene>